<evidence type="ECO:0000259" key="1">
    <source>
        <dbReference type="Pfam" id="PF12688"/>
    </source>
</evidence>
<reference evidence="3" key="1">
    <citation type="submission" date="2017-06" db="EMBL/GenBank/DDBJ databases">
        <title>FDA dAtabase for Regulatory Grade micrObial Sequences (FDA-ARGOS): Supporting development and validation of Infectious Disease Dx tests.</title>
        <authorList>
            <person name="Goldberg B."/>
            <person name="Campos J."/>
            <person name="Tallon L."/>
            <person name="Sadzewicz L."/>
            <person name="Sengamalay N."/>
            <person name="Ott S."/>
            <person name="Godinez A."/>
            <person name="Nagaraj S."/>
            <person name="Vavikolanu K."/>
            <person name="Nadendla S."/>
            <person name="George J."/>
            <person name="Geyer C."/>
            <person name="Sichtig H."/>
        </authorList>
    </citation>
    <scope>NUCLEOTIDE SEQUENCE [LARGE SCALE GENOMIC DNA]</scope>
    <source>
        <strain evidence="3">FDAARGOS_285</strain>
    </source>
</reference>
<dbReference type="InterPro" id="IPR011990">
    <property type="entry name" value="TPR-like_helical_dom_sf"/>
</dbReference>
<proteinExistence type="predicted"/>
<dbReference type="InterPro" id="IPR041656">
    <property type="entry name" value="TPR_5"/>
</dbReference>
<dbReference type="Proteomes" id="UP000197058">
    <property type="component" value="Chromosome"/>
</dbReference>
<dbReference type="EMBL" id="CP022046">
    <property type="protein sequence ID" value="ASE34624.1"/>
    <property type="molecule type" value="Genomic_DNA"/>
</dbReference>
<protein>
    <recommendedName>
        <fullName evidence="1">Tetratrico peptide repeat group 5 domain-containing protein</fullName>
    </recommendedName>
</protein>
<accession>A0AAI8DIX3</accession>
<dbReference type="Gene3D" id="1.25.40.10">
    <property type="entry name" value="Tetratricopeptide repeat domain"/>
    <property type="match status" value="1"/>
</dbReference>
<name>A0AAI8DIX3_MAMSC</name>
<gene>
    <name evidence="2" type="ORF">CEP64_08505</name>
</gene>
<sequence>MMTNTIDEVIELRSKKEYIKAKEKMEDILTEDPNNAYYNYQMAWCLDNLGLEHEAINYYHKAINNNLDLIYLKDAYIGLGSTYRSIGKYKEAEHILNEGLTKFDDSPVLKIFLAITHYNMNNNQKSVSLLIDTLLTNVENTEIHEYKTALKFYNENLDKIFN</sequence>
<evidence type="ECO:0000313" key="2">
    <source>
        <dbReference type="EMBL" id="ASE34624.1"/>
    </source>
</evidence>
<organism evidence="2 3">
    <name type="scientific">Mammaliicoccus sciuri</name>
    <name type="common">Staphylococcus sciuri</name>
    <dbReference type="NCBI Taxonomy" id="1296"/>
    <lineage>
        <taxon>Bacteria</taxon>
        <taxon>Bacillati</taxon>
        <taxon>Bacillota</taxon>
        <taxon>Bacilli</taxon>
        <taxon>Bacillales</taxon>
        <taxon>Staphylococcaceae</taxon>
        <taxon>Mammaliicoccus</taxon>
    </lineage>
</organism>
<dbReference type="AlphaFoldDB" id="A0AAI8DIX3"/>
<feature type="domain" description="Tetratrico peptide repeat group 5" evidence="1">
    <location>
        <begin position="40"/>
        <end position="155"/>
    </location>
</feature>
<dbReference type="SUPFAM" id="SSF48452">
    <property type="entry name" value="TPR-like"/>
    <property type="match status" value="1"/>
</dbReference>
<dbReference type="Pfam" id="PF12688">
    <property type="entry name" value="TPR_5"/>
    <property type="match status" value="1"/>
</dbReference>
<dbReference type="KEGG" id="sscu:CEP64_08505"/>
<evidence type="ECO:0000313" key="3">
    <source>
        <dbReference type="Proteomes" id="UP000197058"/>
    </source>
</evidence>